<feature type="signal peptide" evidence="1">
    <location>
        <begin position="1"/>
        <end position="41"/>
    </location>
</feature>
<evidence type="ECO:0000256" key="1">
    <source>
        <dbReference type="SAM" id="SignalP"/>
    </source>
</evidence>
<dbReference type="Proteomes" id="UP000253529">
    <property type="component" value="Unassembled WGS sequence"/>
</dbReference>
<keyword evidence="3" id="KW-1185">Reference proteome</keyword>
<reference evidence="2 3" key="1">
    <citation type="submission" date="2018-06" db="EMBL/GenBank/DDBJ databases">
        <title>Genomic Encyclopedia of Type Strains, Phase IV (KMG-IV): sequencing the most valuable type-strain genomes for metagenomic binning, comparative biology and taxonomic classification.</title>
        <authorList>
            <person name="Goeker M."/>
        </authorList>
    </citation>
    <scope>NUCLEOTIDE SEQUENCE [LARGE SCALE GENOMIC DNA]</scope>
    <source>
        <strain evidence="2 3">DSM 24875</strain>
    </source>
</reference>
<accession>A0A366EV55</accession>
<dbReference type="AlphaFoldDB" id="A0A366EV55"/>
<dbReference type="SUPFAM" id="SSF53474">
    <property type="entry name" value="alpha/beta-Hydrolases"/>
    <property type="match status" value="1"/>
</dbReference>
<keyword evidence="1" id="KW-0732">Signal</keyword>
<dbReference type="InterPro" id="IPR029058">
    <property type="entry name" value="AB_hydrolase_fold"/>
</dbReference>
<gene>
    <name evidence="2" type="ORF">DFR50_13245</name>
</gene>
<evidence type="ECO:0008006" key="4">
    <source>
        <dbReference type="Google" id="ProtNLM"/>
    </source>
</evidence>
<proteinExistence type="predicted"/>
<dbReference type="Gene3D" id="3.40.50.1820">
    <property type="entry name" value="alpha/beta hydrolase"/>
    <property type="match status" value="2"/>
</dbReference>
<protein>
    <recommendedName>
        <fullName evidence="4">Poly(3-hydroxybutyrate) depolymerase</fullName>
    </recommendedName>
</protein>
<dbReference type="PANTHER" id="PTHR42972:SF8">
    <property type="entry name" value="POLYHYDROXYBUTYRATE DEPOLYMERASE"/>
    <property type="match status" value="1"/>
</dbReference>
<dbReference type="RefSeq" id="WP_170153360.1">
    <property type="nucleotide sequence ID" value="NZ_QNRK01000032.1"/>
</dbReference>
<name>A0A366EV55_9HYPH</name>
<evidence type="ECO:0000313" key="3">
    <source>
        <dbReference type="Proteomes" id="UP000253529"/>
    </source>
</evidence>
<dbReference type="EMBL" id="QNRK01000032">
    <property type="protein sequence ID" value="RBP06267.1"/>
    <property type="molecule type" value="Genomic_DNA"/>
</dbReference>
<organism evidence="2 3">
    <name type="scientific">Roseiarcus fermentans</name>
    <dbReference type="NCBI Taxonomy" id="1473586"/>
    <lineage>
        <taxon>Bacteria</taxon>
        <taxon>Pseudomonadati</taxon>
        <taxon>Pseudomonadota</taxon>
        <taxon>Alphaproteobacteria</taxon>
        <taxon>Hyphomicrobiales</taxon>
        <taxon>Roseiarcaceae</taxon>
        <taxon>Roseiarcus</taxon>
    </lineage>
</organism>
<dbReference type="PANTHER" id="PTHR42972">
    <property type="entry name" value="TOL-PAL SYSTEM PROTEIN TOLB"/>
    <property type="match status" value="1"/>
</dbReference>
<sequence length="385" mass="39933">MRRACTPGSRACAAARGEPARRTRRWRAAAVAFLVAAPAGAAERLGPLPIDAAQVTVAGFSSGAFMANQIHIAHSAGVAGAALVAGGLYGVAVESVTADGVTASATLATLRCMTPPVMLGDVGPYKATVETFAARGWIDQPSNLGRAKVYLFSGGSDAFVGSATVGMARDLYLALGVRPANVTFVDHSGPAAGAGHGWVTKTFGGACASNAPPFVNACGYDQAGAEFSALYGPRLKPAAAAATGRIVPFDQSEFVSGRDALANGLSETGYLYVPKACEAGAPERCRLQVVLHGCTQSAETVGDTVYGKIGLDPWADANRIVLLYPQAHATNLSEAPAALVRFGPSALNPMGCWNWWGYAGDTQYLTRKGVQVEAIWRMIERLEGR</sequence>
<comment type="caution">
    <text evidence="2">The sequence shown here is derived from an EMBL/GenBank/DDBJ whole genome shotgun (WGS) entry which is preliminary data.</text>
</comment>
<evidence type="ECO:0000313" key="2">
    <source>
        <dbReference type="EMBL" id="RBP06267.1"/>
    </source>
</evidence>
<feature type="chain" id="PRO_5016760353" description="Poly(3-hydroxybutyrate) depolymerase" evidence="1">
    <location>
        <begin position="42"/>
        <end position="385"/>
    </location>
</feature>